<name>A0A0A8YK60_ARUDO</name>
<accession>A0A0A8YK60</accession>
<evidence type="ECO:0000313" key="1">
    <source>
        <dbReference type="EMBL" id="JAD26531.1"/>
    </source>
</evidence>
<reference evidence="1" key="2">
    <citation type="journal article" date="2015" name="Data Brief">
        <title>Shoot transcriptome of the giant reed, Arundo donax.</title>
        <authorList>
            <person name="Barrero R.A."/>
            <person name="Guerrero F.D."/>
            <person name="Moolhuijzen P."/>
            <person name="Goolsby J.A."/>
            <person name="Tidwell J."/>
            <person name="Bellgard S.E."/>
            <person name="Bellgard M.I."/>
        </authorList>
    </citation>
    <scope>NUCLEOTIDE SEQUENCE</scope>
    <source>
        <tissue evidence="1">Shoot tissue taken approximately 20 cm above the soil surface</tissue>
    </source>
</reference>
<proteinExistence type="predicted"/>
<sequence length="10" mass="1022">MGGRGVTAHH</sequence>
<reference evidence="1" key="1">
    <citation type="submission" date="2014-09" db="EMBL/GenBank/DDBJ databases">
        <authorList>
            <person name="Magalhaes I.L.F."/>
            <person name="Oliveira U."/>
            <person name="Santos F.R."/>
            <person name="Vidigal T.H.D.A."/>
            <person name="Brescovit A.D."/>
            <person name="Santos A.J."/>
        </authorList>
    </citation>
    <scope>NUCLEOTIDE SEQUENCE</scope>
    <source>
        <tissue evidence="1">Shoot tissue taken approximately 20 cm above the soil surface</tissue>
    </source>
</reference>
<organism evidence="1">
    <name type="scientific">Arundo donax</name>
    <name type="common">Giant reed</name>
    <name type="synonym">Donax arundinaceus</name>
    <dbReference type="NCBI Taxonomy" id="35708"/>
    <lineage>
        <taxon>Eukaryota</taxon>
        <taxon>Viridiplantae</taxon>
        <taxon>Streptophyta</taxon>
        <taxon>Embryophyta</taxon>
        <taxon>Tracheophyta</taxon>
        <taxon>Spermatophyta</taxon>
        <taxon>Magnoliopsida</taxon>
        <taxon>Liliopsida</taxon>
        <taxon>Poales</taxon>
        <taxon>Poaceae</taxon>
        <taxon>PACMAD clade</taxon>
        <taxon>Arundinoideae</taxon>
        <taxon>Arundineae</taxon>
        <taxon>Arundo</taxon>
    </lineage>
</organism>
<dbReference type="EMBL" id="GBRH01271364">
    <property type="protein sequence ID" value="JAD26531.1"/>
    <property type="molecule type" value="Transcribed_RNA"/>
</dbReference>
<protein>
    <submittedName>
        <fullName evidence="1">Uncharacterized protein</fullName>
    </submittedName>
</protein>